<proteinExistence type="predicted"/>
<dbReference type="OrthoDB" id="10549690at2759"/>
<gene>
    <name evidence="2" type="ORF">JYZ213_LOCUS18218</name>
    <name evidence="4" type="ORF">OKA104_LOCUS2871</name>
    <name evidence="5" type="ORF">OXD698_LOCUS30707</name>
    <name evidence="3" type="ORF">VCS650_LOCUS20475</name>
</gene>
<dbReference type="Proteomes" id="UP000663881">
    <property type="component" value="Unassembled WGS sequence"/>
</dbReference>
<dbReference type="Proteomes" id="UP000663845">
    <property type="component" value="Unassembled WGS sequence"/>
</dbReference>
<feature type="region of interest" description="Disordered" evidence="1">
    <location>
        <begin position="1"/>
        <end position="26"/>
    </location>
</feature>
<evidence type="ECO:0000313" key="2">
    <source>
        <dbReference type="EMBL" id="CAF1042491.1"/>
    </source>
</evidence>
<organism evidence="3 6">
    <name type="scientific">Adineta steineri</name>
    <dbReference type="NCBI Taxonomy" id="433720"/>
    <lineage>
        <taxon>Eukaryota</taxon>
        <taxon>Metazoa</taxon>
        <taxon>Spiralia</taxon>
        <taxon>Gnathifera</taxon>
        <taxon>Rotifera</taxon>
        <taxon>Eurotatoria</taxon>
        <taxon>Bdelloidea</taxon>
        <taxon>Adinetida</taxon>
        <taxon>Adinetidae</taxon>
        <taxon>Adineta</taxon>
    </lineage>
</organism>
<comment type="caution">
    <text evidence="3">The sequence shown here is derived from an EMBL/GenBank/DDBJ whole genome shotgun (WGS) entry which is preliminary data.</text>
</comment>
<evidence type="ECO:0000313" key="5">
    <source>
        <dbReference type="EMBL" id="CAF4021153.1"/>
    </source>
</evidence>
<dbReference type="EMBL" id="CAJNOG010000176">
    <property type="protein sequence ID" value="CAF1042491.1"/>
    <property type="molecule type" value="Genomic_DNA"/>
</dbReference>
<evidence type="ECO:0000313" key="4">
    <source>
        <dbReference type="EMBL" id="CAF3526328.1"/>
    </source>
</evidence>
<dbReference type="EMBL" id="CAJOAY010000081">
    <property type="protein sequence ID" value="CAF3526328.1"/>
    <property type="molecule type" value="Genomic_DNA"/>
</dbReference>
<dbReference type="EMBL" id="CAJOAZ010003660">
    <property type="protein sequence ID" value="CAF4021153.1"/>
    <property type="molecule type" value="Genomic_DNA"/>
</dbReference>
<feature type="compositionally biased region" description="Polar residues" evidence="1">
    <location>
        <begin position="1"/>
        <end position="12"/>
    </location>
</feature>
<accession>A0A814PMD2</accession>
<dbReference type="Proteomes" id="UP000663891">
    <property type="component" value="Unassembled WGS sequence"/>
</dbReference>
<sequence length="88" mass="9778">MKNMSVDTTIITTRAKDSRSQSVRQENRRRILCGSKGQAISIYTNHLPITISDAIINQYDTDIAIIDRNVKPRLACQLGTNGYPNGAN</sequence>
<reference evidence="3" key="1">
    <citation type="submission" date="2021-02" db="EMBL/GenBank/DDBJ databases">
        <authorList>
            <person name="Nowell W R."/>
        </authorList>
    </citation>
    <scope>NUCLEOTIDE SEQUENCE</scope>
</reference>
<dbReference type="EMBL" id="CAJNON010000212">
    <property type="protein sequence ID" value="CAF1107991.1"/>
    <property type="molecule type" value="Genomic_DNA"/>
</dbReference>
<evidence type="ECO:0000313" key="3">
    <source>
        <dbReference type="EMBL" id="CAF1107991.1"/>
    </source>
</evidence>
<dbReference type="Proteomes" id="UP000663844">
    <property type="component" value="Unassembled WGS sequence"/>
</dbReference>
<name>A0A814PMD2_9BILA</name>
<feature type="compositionally biased region" description="Basic and acidic residues" evidence="1">
    <location>
        <begin position="14"/>
        <end position="26"/>
    </location>
</feature>
<protein>
    <submittedName>
        <fullName evidence="3">Uncharacterized protein</fullName>
    </submittedName>
</protein>
<dbReference type="AlphaFoldDB" id="A0A814PMD2"/>
<evidence type="ECO:0000313" key="6">
    <source>
        <dbReference type="Proteomes" id="UP000663891"/>
    </source>
</evidence>
<evidence type="ECO:0000256" key="1">
    <source>
        <dbReference type="SAM" id="MobiDB-lite"/>
    </source>
</evidence>